<name>A0A0D3JM06_EMIH1</name>
<evidence type="ECO:0000313" key="6">
    <source>
        <dbReference type="EnsemblProtists" id="EOD24541"/>
    </source>
</evidence>
<evidence type="ECO:0000256" key="1">
    <source>
        <dbReference type="ARBA" id="ARBA00008779"/>
    </source>
</evidence>
<reference evidence="7" key="1">
    <citation type="journal article" date="2013" name="Nature">
        <title>Pan genome of the phytoplankton Emiliania underpins its global distribution.</title>
        <authorList>
            <person name="Read B.A."/>
            <person name="Kegel J."/>
            <person name="Klute M.J."/>
            <person name="Kuo A."/>
            <person name="Lefebvre S.C."/>
            <person name="Maumus F."/>
            <person name="Mayer C."/>
            <person name="Miller J."/>
            <person name="Monier A."/>
            <person name="Salamov A."/>
            <person name="Young J."/>
            <person name="Aguilar M."/>
            <person name="Claverie J.M."/>
            <person name="Frickenhaus S."/>
            <person name="Gonzalez K."/>
            <person name="Herman E.K."/>
            <person name="Lin Y.C."/>
            <person name="Napier J."/>
            <person name="Ogata H."/>
            <person name="Sarno A.F."/>
            <person name="Shmutz J."/>
            <person name="Schroeder D."/>
            <person name="de Vargas C."/>
            <person name="Verret F."/>
            <person name="von Dassow P."/>
            <person name="Valentin K."/>
            <person name="Van de Peer Y."/>
            <person name="Wheeler G."/>
            <person name="Dacks J.B."/>
            <person name="Delwiche C.F."/>
            <person name="Dyhrman S.T."/>
            <person name="Glockner G."/>
            <person name="John U."/>
            <person name="Richards T."/>
            <person name="Worden A.Z."/>
            <person name="Zhang X."/>
            <person name="Grigoriev I.V."/>
            <person name="Allen A.E."/>
            <person name="Bidle K."/>
            <person name="Borodovsky M."/>
            <person name="Bowler C."/>
            <person name="Brownlee C."/>
            <person name="Cock J.M."/>
            <person name="Elias M."/>
            <person name="Gladyshev V.N."/>
            <person name="Groth M."/>
            <person name="Guda C."/>
            <person name="Hadaegh A."/>
            <person name="Iglesias-Rodriguez M.D."/>
            <person name="Jenkins J."/>
            <person name="Jones B.M."/>
            <person name="Lawson T."/>
            <person name="Leese F."/>
            <person name="Lindquist E."/>
            <person name="Lobanov A."/>
            <person name="Lomsadze A."/>
            <person name="Malik S.B."/>
            <person name="Marsh M.E."/>
            <person name="Mackinder L."/>
            <person name="Mock T."/>
            <person name="Mueller-Roeber B."/>
            <person name="Pagarete A."/>
            <person name="Parker M."/>
            <person name="Probert I."/>
            <person name="Quesneville H."/>
            <person name="Raines C."/>
            <person name="Rensing S.A."/>
            <person name="Riano-Pachon D.M."/>
            <person name="Richier S."/>
            <person name="Rokitta S."/>
            <person name="Shiraiwa Y."/>
            <person name="Soanes D.M."/>
            <person name="van der Giezen M."/>
            <person name="Wahlund T.M."/>
            <person name="Williams B."/>
            <person name="Wilson W."/>
            <person name="Wolfe G."/>
            <person name="Wurch L.L."/>
        </authorList>
    </citation>
    <scope>NUCLEOTIDE SEQUENCE</scope>
</reference>
<dbReference type="KEGG" id="ehx:EMIHUDRAFT_206526"/>
<dbReference type="SUPFAM" id="SSF53649">
    <property type="entry name" value="Alkaline phosphatase-like"/>
    <property type="match status" value="1"/>
</dbReference>
<dbReference type="GeneID" id="17270087"/>
<dbReference type="GO" id="GO:0004065">
    <property type="term" value="F:arylsulfatase activity"/>
    <property type="evidence" value="ECO:0007669"/>
    <property type="project" value="TreeGrafter"/>
</dbReference>
<feature type="domain" description="Sulfatase N-terminal" evidence="5">
    <location>
        <begin position="14"/>
        <end position="212"/>
    </location>
</feature>
<protein>
    <recommendedName>
        <fullName evidence="5">Sulfatase N-terminal domain-containing protein</fullName>
    </recommendedName>
</protein>
<dbReference type="InterPro" id="IPR024607">
    <property type="entry name" value="Sulfatase_CS"/>
</dbReference>
<accession>A0A0D3JM06</accession>
<evidence type="ECO:0000313" key="7">
    <source>
        <dbReference type="Proteomes" id="UP000013827"/>
    </source>
</evidence>
<evidence type="ECO:0000256" key="2">
    <source>
        <dbReference type="ARBA" id="ARBA00022723"/>
    </source>
</evidence>
<dbReference type="GO" id="GO:0046872">
    <property type="term" value="F:metal ion binding"/>
    <property type="evidence" value="ECO:0007669"/>
    <property type="project" value="UniProtKB-KW"/>
</dbReference>
<dbReference type="InterPro" id="IPR017850">
    <property type="entry name" value="Alkaline_phosphatase_core_sf"/>
</dbReference>
<evidence type="ECO:0000259" key="5">
    <source>
        <dbReference type="Pfam" id="PF00884"/>
    </source>
</evidence>
<dbReference type="AlphaFoldDB" id="A0A0D3JM06"/>
<reference evidence="6" key="2">
    <citation type="submission" date="2024-10" db="UniProtKB">
        <authorList>
            <consortium name="EnsemblProtists"/>
        </authorList>
    </citation>
    <scope>IDENTIFICATION</scope>
</reference>
<dbReference type="RefSeq" id="XP_005776970.1">
    <property type="nucleotide sequence ID" value="XM_005776913.1"/>
</dbReference>
<dbReference type="HOGENOM" id="CLU_714616_0_0_1"/>
<comment type="similarity">
    <text evidence="1">Belongs to the sulfatase family.</text>
</comment>
<evidence type="ECO:0000256" key="3">
    <source>
        <dbReference type="ARBA" id="ARBA00022801"/>
    </source>
</evidence>
<keyword evidence="4" id="KW-0106">Calcium</keyword>
<dbReference type="InterPro" id="IPR000917">
    <property type="entry name" value="Sulfatase_N"/>
</dbReference>
<dbReference type="STRING" id="2903.R1ENM3"/>
<proteinExistence type="inferred from homology"/>
<sequence>MPRDEGNHPWPLRPNLLLLLADDMGWGDWPNANMPLRHLDALAAAGTRFTAFYTPSCICSPARGALLTGRMAIRWGGAGATWHGTAFGAGANGGRHTIGTELRSLGYATAMAGKWHLGQAAGHTPRDHGFDRFLGIPFSTDMGRLAAGSGAGVAELSDALPLPLLANESIAEQPADIGALTATYLSFSREFVFSAARRAQPFLFVSFHQPHAIGELGRIVSEAGAARSTLTLFASDNGPWVEMAPAAGSAGPLRGGKFTTYEGGIRVPALAHLPGTVPAGRVTAAVASLLDVLPTAVRLAGGTPRAQLLDGRDLRPLLSGRSEAERSIARINASVAALEATLPGSRGAPPVPNQLGRGYSRNATLCCHSSGSGRRLSDSQKASEPPT</sequence>
<dbReference type="eggNOG" id="KOG3867">
    <property type="taxonomic scope" value="Eukaryota"/>
</dbReference>
<dbReference type="Proteomes" id="UP000013827">
    <property type="component" value="Unassembled WGS sequence"/>
</dbReference>
<keyword evidence="3" id="KW-0378">Hydrolase</keyword>
<dbReference type="PANTHER" id="PTHR42693">
    <property type="entry name" value="ARYLSULFATASE FAMILY MEMBER"/>
    <property type="match status" value="1"/>
</dbReference>
<dbReference type="PROSITE" id="PS00149">
    <property type="entry name" value="SULFATASE_2"/>
    <property type="match status" value="1"/>
</dbReference>
<dbReference type="EnsemblProtists" id="EOD24541">
    <property type="protein sequence ID" value="EOD24541"/>
    <property type="gene ID" value="EMIHUDRAFT_206526"/>
</dbReference>
<dbReference type="Gene3D" id="3.40.720.10">
    <property type="entry name" value="Alkaline Phosphatase, subunit A"/>
    <property type="match status" value="2"/>
</dbReference>
<organism evidence="6 7">
    <name type="scientific">Emiliania huxleyi (strain CCMP1516)</name>
    <dbReference type="NCBI Taxonomy" id="280463"/>
    <lineage>
        <taxon>Eukaryota</taxon>
        <taxon>Haptista</taxon>
        <taxon>Haptophyta</taxon>
        <taxon>Prymnesiophyceae</taxon>
        <taxon>Isochrysidales</taxon>
        <taxon>Noelaerhabdaceae</taxon>
        <taxon>Emiliania</taxon>
    </lineage>
</organism>
<dbReference type="PaxDb" id="2903-EOD24541"/>
<evidence type="ECO:0000256" key="4">
    <source>
        <dbReference type="ARBA" id="ARBA00022837"/>
    </source>
</evidence>
<keyword evidence="2" id="KW-0479">Metal-binding</keyword>
<dbReference type="InterPro" id="IPR050738">
    <property type="entry name" value="Sulfatase"/>
</dbReference>
<dbReference type="PANTHER" id="PTHR42693:SF33">
    <property type="entry name" value="ARYLSULFATASE"/>
    <property type="match status" value="1"/>
</dbReference>
<dbReference type="Pfam" id="PF00884">
    <property type="entry name" value="Sulfatase"/>
    <property type="match status" value="2"/>
</dbReference>
<keyword evidence="7" id="KW-1185">Reference proteome</keyword>
<feature type="domain" description="Sulfatase N-terminal" evidence="5">
    <location>
        <begin position="214"/>
        <end position="301"/>
    </location>
</feature>